<evidence type="ECO:0000256" key="5">
    <source>
        <dbReference type="ARBA" id="ARBA00022755"/>
    </source>
</evidence>
<feature type="domain" description="MGS-like" evidence="11">
    <location>
        <begin position="1"/>
        <end position="143"/>
    </location>
</feature>
<dbReference type="Pfam" id="PF02142">
    <property type="entry name" value="MGS"/>
    <property type="match status" value="1"/>
</dbReference>
<gene>
    <name evidence="10 12" type="primary">purH</name>
    <name evidence="12" type="ORF">DZC30_14980</name>
</gene>
<dbReference type="SUPFAM" id="SSF52335">
    <property type="entry name" value="Methylglyoxal synthase-like"/>
    <property type="match status" value="1"/>
</dbReference>
<evidence type="ECO:0000256" key="10">
    <source>
        <dbReference type="HAMAP-Rule" id="MF_00139"/>
    </source>
</evidence>
<keyword evidence="7 10" id="KW-0511">Multifunctional enzyme</keyword>
<proteinExistence type="inferred from homology"/>
<accession>A0A373FIT3</accession>
<organism evidence="12 13">
    <name type="scientific">Comamonas testosteroni</name>
    <name type="common">Pseudomonas testosteroni</name>
    <dbReference type="NCBI Taxonomy" id="285"/>
    <lineage>
        <taxon>Bacteria</taxon>
        <taxon>Pseudomonadati</taxon>
        <taxon>Pseudomonadota</taxon>
        <taxon>Betaproteobacteria</taxon>
        <taxon>Burkholderiales</taxon>
        <taxon>Comamonadaceae</taxon>
        <taxon>Comamonas</taxon>
    </lineage>
</organism>
<evidence type="ECO:0000256" key="3">
    <source>
        <dbReference type="ARBA" id="ARBA00007667"/>
    </source>
</evidence>
<protein>
    <recommendedName>
        <fullName evidence="10">Bifunctional purine biosynthesis protein PurH</fullName>
    </recommendedName>
    <domain>
        <recommendedName>
            <fullName evidence="10">Phosphoribosylaminoimidazolecarboxamide formyltransferase</fullName>
            <ecNumber evidence="10">2.1.2.3</ecNumber>
        </recommendedName>
        <alternativeName>
            <fullName evidence="10">AICAR transformylase</fullName>
        </alternativeName>
    </domain>
    <domain>
        <recommendedName>
            <fullName evidence="10">IMP cyclohydrolase</fullName>
            <ecNumber evidence="10">3.5.4.10</ecNumber>
        </recommendedName>
        <alternativeName>
            <fullName evidence="10">ATIC</fullName>
        </alternativeName>
        <alternativeName>
            <fullName evidence="10">IMP synthase</fullName>
        </alternativeName>
        <alternativeName>
            <fullName evidence="10">Inosinicase</fullName>
        </alternativeName>
    </domain>
</protein>
<dbReference type="OrthoDB" id="9802065at2"/>
<dbReference type="CDD" id="cd01421">
    <property type="entry name" value="IMPCH"/>
    <property type="match status" value="1"/>
</dbReference>
<comment type="caution">
    <text evidence="12">The sequence shown here is derived from an EMBL/GenBank/DDBJ whole genome shotgun (WGS) entry which is preliminary data.</text>
</comment>
<dbReference type="Pfam" id="PF01808">
    <property type="entry name" value="AICARFT_IMPCHas"/>
    <property type="match status" value="1"/>
</dbReference>
<dbReference type="SMART" id="SM00851">
    <property type="entry name" value="MGS"/>
    <property type="match status" value="1"/>
</dbReference>
<dbReference type="InterPro" id="IPR011607">
    <property type="entry name" value="MGS-like_dom"/>
</dbReference>
<evidence type="ECO:0000256" key="6">
    <source>
        <dbReference type="ARBA" id="ARBA00022801"/>
    </source>
</evidence>
<dbReference type="HAMAP" id="MF_00139">
    <property type="entry name" value="PurH"/>
    <property type="match status" value="1"/>
</dbReference>
<dbReference type="InterPro" id="IPR024051">
    <property type="entry name" value="AICAR_Tfase_dup_dom_sf"/>
</dbReference>
<dbReference type="EMBL" id="QURR01000019">
    <property type="protein sequence ID" value="RGE43299.1"/>
    <property type="molecule type" value="Genomic_DNA"/>
</dbReference>
<evidence type="ECO:0000256" key="1">
    <source>
        <dbReference type="ARBA" id="ARBA00004844"/>
    </source>
</evidence>
<dbReference type="GO" id="GO:0003937">
    <property type="term" value="F:IMP cyclohydrolase activity"/>
    <property type="evidence" value="ECO:0007669"/>
    <property type="project" value="UniProtKB-UniRule"/>
</dbReference>
<dbReference type="PANTHER" id="PTHR11692">
    <property type="entry name" value="BIFUNCTIONAL PURINE BIOSYNTHESIS PROTEIN PURH"/>
    <property type="match status" value="1"/>
</dbReference>
<dbReference type="InterPro" id="IPR016193">
    <property type="entry name" value="Cytidine_deaminase-like"/>
</dbReference>
<comment type="pathway">
    <text evidence="1 10">Purine metabolism; IMP biosynthesis via de novo pathway; IMP from 5-formamido-1-(5-phospho-D-ribosyl)imidazole-4-carboxamide: step 1/1.</text>
</comment>
<dbReference type="EC" id="2.1.2.3" evidence="10"/>
<comment type="catalytic activity">
    <reaction evidence="8 10">
        <text>(6R)-10-formyltetrahydrofolate + 5-amino-1-(5-phospho-beta-D-ribosyl)imidazole-4-carboxamide = 5-formamido-1-(5-phospho-D-ribosyl)imidazole-4-carboxamide + (6S)-5,6,7,8-tetrahydrofolate</text>
        <dbReference type="Rhea" id="RHEA:22192"/>
        <dbReference type="ChEBI" id="CHEBI:57453"/>
        <dbReference type="ChEBI" id="CHEBI:58467"/>
        <dbReference type="ChEBI" id="CHEBI:58475"/>
        <dbReference type="ChEBI" id="CHEBI:195366"/>
        <dbReference type="EC" id="2.1.2.3"/>
    </reaction>
</comment>
<sequence>MKALISVSDKTGIVEFAQALHALGVQLLSTGGTAKLLADKGLPVTEVAEVTKFPEMLDGRVKTLHPMVHGGLLARRDFPEHMAALKEHGIETIDLLVVNLYPFEATVAKPGCTLADAIENIDIGGPAMVRSAAKNWKDVGVVTAADQYDAVLGELKATHSQGCKLSNKLRFELSVAAFNRISQYDGAISNYLSSVKFEDEKLSEEYVPERAAFPGQFNEQYLKVQDLRYGENSHQQAAWYRDLAPAAGSLATGVQLQGKELSYNNIADADAAWECVKSFEVPACVIIKHANPCGVAVGANPFEAYSKAFQTDPTSAFGGIIAFNRPVDKAAAEAVSKQFVEVLMAPEFSAEALEIFKAKVNVRLMKIALPANYGSVRNALETKRVGSGLLLQSADNHELKLEELKVVTVKQPTQEELQDLLFAWKVAKFVKSNAIVFCKNGMTMGVGAGQMSRLDSARIASIKAEAAKLSLKNTVVASDAFFPFRDGLDVVVDAGATCVAQPGGSMRDQEVIDAANERGVAMVFTGVRHFRH</sequence>
<evidence type="ECO:0000256" key="8">
    <source>
        <dbReference type="ARBA" id="ARBA00050488"/>
    </source>
</evidence>
<dbReference type="UniPathway" id="UPA00074">
    <property type="reaction ID" value="UER00133"/>
</dbReference>
<evidence type="ECO:0000256" key="9">
    <source>
        <dbReference type="ARBA" id="ARBA00050687"/>
    </source>
</evidence>
<dbReference type="EC" id="3.5.4.10" evidence="10"/>
<reference evidence="12 13" key="1">
    <citation type="submission" date="2018-08" db="EMBL/GenBank/DDBJ databases">
        <title>Comamonas testosteroni strain SWCO2.</title>
        <authorList>
            <person name="Jiang N."/>
            <person name="Zhang X.Z."/>
        </authorList>
    </citation>
    <scope>NUCLEOTIDE SEQUENCE [LARGE SCALE GENOMIC DNA]</scope>
    <source>
        <strain evidence="12 13">SWCO2</strain>
    </source>
</reference>
<dbReference type="GO" id="GO:0005829">
    <property type="term" value="C:cytosol"/>
    <property type="evidence" value="ECO:0007669"/>
    <property type="project" value="TreeGrafter"/>
</dbReference>
<comment type="catalytic activity">
    <reaction evidence="9 10">
        <text>IMP + H2O = 5-formamido-1-(5-phospho-D-ribosyl)imidazole-4-carboxamide</text>
        <dbReference type="Rhea" id="RHEA:18445"/>
        <dbReference type="ChEBI" id="CHEBI:15377"/>
        <dbReference type="ChEBI" id="CHEBI:58053"/>
        <dbReference type="ChEBI" id="CHEBI:58467"/>
        <dbReference type="EC" id="3.5.4.10"/>
    </reaction>
</comment>
<dbReference type="Gene3D" id="3.40.50.1380">
    <property type="entry name" value="Methylglyoxal synthase-like domain"/>
    <property type="match status" value="1"/>
</dbReference>
<dbReference type="FunFam" id="3.40.50.1380:FF:000001">
    <property type="entry name" value="Bifunctional purine biosynthesis protein PurH"/>
    <property type="match status" value="1"/>
</dbReference>
<dbReference type="InterPro" id="IPR036914">
    <property type="entry name" value="MGS-like_dom_sf"/>
</dbReference>
<dbReference type="SMART" id="SM00798">
    <property type="entry name" value="AICARFT_IMPCHas"/>
    <property type="match status" value="1"/>
</dbReference>
<dbReference type="InterPro" id="IPR002695">
    <property type="entry name" value="PurH-like"/>
</dbReference>
<dbReference type="FunFam" id="3.40.140.20:FF:000002">
    <property type="entry name" value="Bifunctional purine biosynthesis protein PurH"/>
    <property type="match status" value="1"/>
</dbReference>
<dbReference type="SUPFAM" id="SSF53927">
    <property type="entry name" value="Cytidine deaminase-like"/>
    <property type="match status" value="1"/>
</dbReference>
<dbReference type="Proteomes" id="UP000261948">
    <property type="component" value="Unassembled WGS sequence"/>
</dbReference>
<dbReference type="NCBIfam" id="TIGR00355">
    <property type="entry name" value="purH"/>
    <property type="match status" value="1"/>
</dbReference>
<name>A0A373FIT3_COMTE</name>
<dbReference type="AlphaFoldDB" id="A0A373FIT3"/>
<keyword evidence="6 10" id="KW-0378">Hydrolase</keyword>
<dbReference type="PANTHER" id="PTHR11692:SF0">
    <property type="entry name" value="BIFUNCTIONAL PURINE BIOSYNTHESIS PROTEIN ATIC"/>
    <property type="match status" value="1"/>
</dbReference>
<keyword evidence="5 10" id="KW-0658">Purine biosynthesis</keyword>
<evidence type="ECO:0000313" key="12">
    <source>
        <dbReference type="EMBL" id="RGE43299.1"/>
    </source>
</evidence>
<dbReference type="Gene3D" id="3.40.140.20">
    <property type="match status" value="2"/>
</dbReference>
<dbReference type="PIRSF" id="PIRSF000414">
    <property type="entry name" value="AICARFT_IMPCHas"/>
    <property type="match status" value="1"/>
</dbReference>
<comment type="pathway">
    <text evidence="2 10">Purine metabolism; IMP biosynthesis via de novo pathway; 5-formamido-1-(5-phospho-D-ribosyl)imidazole-4-carboxamide from 5-amino-1-(5-phospho-D-ribosyl)imidazole-4-carboxamide (10-formyl THF route): step 1/1.</text>
</comment>
<keyword evidence="4 10" id="KW-0808">Transferase</keyword>
<dbReference type="PROSITE" id="PS51855">
    <property type="entry name" value="MGS"/>
    <property type="match status" value="1"/>
</dbReference>
<evidence type="ECO:0000313" key="13">
    <source>
        <dbReference type="Proteomes" id="UP000261948"/>
    </source>
</evidence>
<dbReference type="GO" id="GO:0006189">
    <property type="term" value="P:'de novo' IMP biosynthetic process"/>
    <property type="evidence" value="ECO:0007669"/>
    <property type="project" value="UniProtKB-UniRule"/>
</dbReference>
<evidence type="ECO:0000259" key="11">
    <source>
        <dbReference type="PROSITE" id="PS51855"/>
    </source>
</evidence>
<dbReference type="FunFam" id="3.40.140.20:FF:000001">
    <property type="entry name" value="Bifunctional purine biosynthesis protein PurH"/>
    <property type="match status" value="1"/>
</dbReference>
<dbReference type="GO" id="GO:0004643">
    <property type="term" value="F:phosphoribosylaminoimidazolecarboxamide formyltransferase activity"/>
    <property type="evidence" value="ECO:0007669"/>
    <property type="project" value="UniProtKB-UniRule"/>
</dbReference>
<comment type="domain">
    <text evidence="10">The IMP cyclohydrolase activity resides in the N-terminal region.</text>
</comment>
<evidence type="ECO:0000256" key="2">
    <source>
        <dbReference type="ARBA" id="ARBA00004954"/>
    </source>
</evidence>
<dbReference type="NCBIfam" id="NF002049">
    <property type="entry name" value="PRK00881.1"/>
    <property type="match status" value="1"/>
</dbReference>
<evidence type="ECO:0000256" key="4">
    <source>
        <dbReference type="ARBA" id="ARBA00022679"/>
    </source>
</evidence>
<keyword evidence="13" id="KW-1185">Reference proteome</keyword>
<evidence type="ECO:0000256" key="7">
    <source>
        <dbReference type="ARBA" id="ARBA00023268"/>
    </source>
</evidence>
<comment type="similarity">
    <text evidence="3 10">Belongs to the PurH family.</text>
</comment>